<dbReference type="RefSeq" id="WP_183440416.1">
    <property type="nucleotide sequence ID" value="NZ_JACHXD010000003.1"/>
</dbReference>
<organism evidence="9 10">
    <name type="scientific">Pseudoduganella violacea</name>
    <dbReference type="NCBI Taxonomy" id="1715466"/>
    <lineage>
        <taxon>Bacteria</taxon>
        <taxon>Pseudomonadati</taxon>
        <taxon>Pseudomonadota</taxon>
        <taxon>Betaproteobacteria</taxon>
        <taxon>Burkholderiales</taxon>
        <taxon>Oxalobacteraceae</taxon>
        <taxon>Telluria group</taxon>
        <taxon>Pseudoduganella</taxon>
    </lineage>
</organism>
<evidence type="ECO:0000259" key="8">
    <source>
        <dbReference type="Pfam" id="PF08546"/>
    </source>
</evidence>
<evidence type="ECO:0000313" key="10">
    <source>
        <dbReference type="Proteomes" id="UP000541535"/>
    </source>
</evidence>
<comment type="pathway">
    <text evidence="1">Cofactor biosynthesis; (R)-pantothenate biosynthesis; (R)-pantoate from 3-methyl-2-oxobutanoate: step 2/2.</text>
</comment>
<dbReference type="InterPro" id="IPR013332">
    <property type="entry name" value="KPR_N"/>
</dbReference>
<dbReference type="InterPro" id="IPR008927">
    <property type="entry name" value="6-PGluconate_DH-like_C_sf"/>
</dbReference>
<keyword evidence="4" id="KW-0566">Pantothenate biosynthesis</keyword>
<dbReference type="FunFam" id="1.10.1040.10:FF:000017">
    <property type="entry name" value="2-dehydropantoate 2-reductase"/>
    <property type="match status" value="1"/>
</dbReference>
<reference evidence="9 10" key="1">
    <citation type="submission" date="2020-08" db="EMBL/GenBank/DDBJ databases">
        <title>Genomic Encyclopedia of Type Strains, Phase III (KMG-III): the genomes of soil and plant-associated and newly described type strains.</title>
        <authorList>
            <person name="Whitman W."/>
        </authorList>
    </citation>
    <scope>NUCLEOTIDE SEQUENCE [LARGE SCALE GENOMIC DNA]</scope>
    <source>
        <strain evidence="9 10">CECT 8897</strain>
    </source>
</reference>
<dbReference type="SUPFAM" id="SSF51735">
    <property type="entry name" value="NAD(P)-binding Rossmann-fold domains"/>
    <property type="match status" value="1"/>
</dbReference>
<accession>A0A7W5B8J6</accession>
<dbReference type="UniPathway" id="UPA00028">
    <property type="reaction ID" value="UER00004"/>
</dbReference>
<dbReference type="Gene3D" id="3.40.50.720">
    <property type="entry name" value="NAD(P)-binding Rossmann-like Domain"/>
    <property type="match status" value="1"/>
</dbReference>
<dbReference type="GO" id="GO:0008677">
    <property type="term" value="F:2-dehydropantoate 2-reductase activity"/>
    <property type="evidence" value="ECO:0007669"/>
    <property type="project" value="UniProtKB-EC"/>
</dbReference>
<dbReference type="EC" id="1.1.1.169" evidence="2"/>
<proteinExistence type="predicted"/>
<dbReference type="AlphaFoldDB" id="A0A7W5B8J6"/>
<evidence type="ECO:0000256" key="2">
    <source>
        <dbReference type="ARBA" id="ARBA00013014"/>
    </source>
</evidence>
<evidence type="ECO:0000313" key="9">
    <source>
        <dbReference type="EMBL" id="MBB3118513.1"/>
    </source>
</evidence>
<keyword evidence="9" id="KW-0560">Oxidoreductase</keyword>
<comment type="caution">
    <text evidence="9">The sequence shown here is derived from an EMBL/GenBank/DDBJ whole genome shotgun (WGS) entry which is preliminary data.</text>
</comment>
<dbReference type="InterPro" id="IPR036291">
    <property type="entry name" value="NAD(P)-bd_dom_sf"/>
</dbReference>
<dbReference type="NCBIfam" id="NF005089">
    <property type="entry name" value="PRK06522.1-4"/>
    <property type="match status" value="1"/>
</dbReference>
<dbReference type="InterPro" id="IPR013328">
    <property type="entry name" value="6PGD_dom2"/>
</dbReference>
<comment type="catalytic activity">
    <reaction evidence="6">
        <text>(R)-pantoate + NADP(+) = 2-dehydropantoate + NADPH + H(+)</text>
        <dbReference type="Rhea" id="RHEA:16233"/>
        <dbReference type="ChEBI" id="CHEBI:11561"/>
        <dbReference type="ChEBI" id="CHEBI:15378"/>
        <dbReference type="ChEBI" id="CHEBI:15980"/>
        <dbReference type="ChEBI" id="CHEBI:57783"/>
        <dbReference type="ChEBI" id="CHEBI:58349"/>
        <dbReference type="EC" id="1.1.1.169"/>
    </reaction>
</comment>
<sequence>MKVCIVGAGAIGGFLGTRLAAAGVCQTSALARGATLEALRRHGWRLQTADGLVTAPAVAAADAAQLGVQDLVIIAVKAPALPEVAASIAPLLGPETMVLPAMNGVPWWFVEGNPVLGREPLHSVDPGGRIGAAIPYESLLGCVIHASTFTTEPGLVQHKMGRGLIVGEAAGGESERARRVVQLFGQAGFDATLSPRIRYDIWYKLWGNMTTNPVTAMTGATADRLLDDPLASAFCQAAMREAAAIGQRIGCEITESPEDRHQVTRKLGAFRTSMLQDVEAGRPIELDGLVTVVREIGQRVGVATPNIDALLGLTRLFARVRGLYPEEALKPS</sequence>
<dbReference type="Pfam" id="PF08546">
    <property type="entry name" value="ApbA_C"/>
    <property type="match status" value="1"/>
</dbReference>
<dbReference type="Proteomes" id="UP000541535">
    <property type="component" value="Unassembled WGS sequence"/>
</dbReference>
<dbReference type="GO" id="GO:0005737">
    <property type="term" value="C:cytoplasm"/>
    <property type="evidence" value="ECO:0007669"/>
    <property type="project" value="TreeGrafter"/>
</dbReference>
<evidence type="ECO:0000256" key="6">
    <source>
        <dbReference type="ARBA" id="ARBA00048793"/>
    </source>
</evidence>
<evidence type="ECO:0000256" key="4">
    <source>
        <dbReference type="ARBA" id="ARBA00022655"/>
    </source>
</evidence>
<dbReference type="EMBL" id="JACHXD010000003">
    <property type="protein sequence ID" value="MBB3118513.1"/>
    <property type="molecule type" value="Genomic_DNA"/>
</dbReference>
<dbReference type="SUPFAM" id="SSF48179">
    <property type="entry name" value="6-phosphogluconate dehydrogenase C-terminal domain-like"/>
    <property type="match status" value="1"/>
</dbReference>
<feature type="domain" description="Ketopantoate reductase C-terminal" evidence="8">
    <location>
        <begin position="197"/>
        <end position="315"/>
    </location>
</feature>
<protein>
    <recommendedName>
        <fullName evidence="3">2-dehydropantoate 2-reductase</fullName>
        <ecNumber evidence="2">1.1.1.169</ecNumber>
    </recommendedName>
    <alternativeName>
        <fullName evidence="5">Ketopantoate reductase</fullName>
    </alternativeName>
</protein>
<dbReference type="Gene3D" id="1.10.1040.10">
    <property type="entry name" value="N-(1-d-carboxylethyl)-l-norvaline Dehydrogenase, domain 2"/>
    <property type="match status" value="1"/>
</dbReference>
<dbReference type="PANTHER" id="PTHR21708:SF45">
    <property type="entry name" value="2-DEHYDROPANTOATE 2-REDUCTASE"/>
    <property type="match status" value="1"/>
</dbReference>
<name>A0A7W5B8J6_9BURK</name>
<evidence type="ECO:0000256" key="3">
    <source>
        <dbReference type="ARBA" id="ARBA00019465"/>
    </source>
</evidence>
<evidence type="ECO:0000256" key="1">
    <source>
        <dbReference type="ARBA" id="ARBA00004994"/>
    </source>
</evidence>
<dbReference type="GO" id="GO:0015940">
    <property type="term" value="P:pantothenate biosynthetic process"/>
    <property type="evidence" value="ECO:0007669"/>
    <property type="project" value="UniProtKB-UniPathway"/>
</dbReference>
<dbReference type="InterPro" id="IPR051402">
    <property type="entry name" value="KPR-Related"/>
</dbReference>
<dbReference type="PANTHER" id="PTHR21708">
    <property type="entry name" value="PROBABLE 2-DEHYDROPANTOATE 2-REDUCTASE"/>
    <property type="match status" value="1"/>
</dbReference>
<evidence type="ECO:0000259" key="7">
    <source>
        <dbReference type="Pfam" id="PF02558"/>
    </source>
</evidence>
<dbReference type="InterPro" id="IPR013752">
    <property type="entry name" value="KPA_reductase"/>
</dbReference>
<feature type="domain" description="Ketopantoate reductase N-terminal" evidence="7">
    <location>
        <begin position="3"/>
        <end position="169"/>
    </location>
</feature>
<dbReference type="Pfam" id="PF02558">
    <property type="entry name" value="ApbA"/>
    <property type="match status" value="1"/>
</dbReference>
<gene>
    <name evidence="9" type="ORF">FHS03_001544</name>
</gene>
<keyword evidence="10" id="KW-1185">Reference proteome</keyword>
<evidence type="ECO:0000256" key="5">
    <source>
        <dbReference type="ARBA" id="ARBA00032024"/>
    </source>
</evidence>